<comment type="caution">
    <text evidence="2">The sequence shown here is derived from an EMBL/GenBank/DDBJ whole genome shotgun (WGS) entry which is preliminary data.</text>
</comment>
<dbReference type="OrthoDB" id="21648at2759"/>
<gene>
    <name evidence="2" type="ORF">E3P99_03806</name>
</gene>
<proteinExistence type="predicted"/>
<name>A0A4T0FD07_9BASI</name>
<keyword evidence="3" id="KW-1185">Reference proteome</keyword>
<evidence type="ECO:0000313" key="2">
    <source>
        <dbReference type="EMBL" id="TIA86027.1"/>
    </source>
</evidence>
<dbReference type="AlphaFoldDB" id="A0A4T0FD07"/>
<protein>
    <submittedName>
        <fullName evidence="2">Uncharacterized protein</fullName>
    </submittedName>
</protein>
<reference evidence="2 3" key="1">
    <citation type="submission" date="2019-03" db="EMBL/GenBank/DDBJ databases">
        <title>Sequencing 23 genomes of Wallemia ichthyophaga.</title>
        <authorList>
            <person name="Gostincar C."/>
        </authorList>
    </citation>
    <scope>NUCLEOTIDE SEQUENCE [LARGE SCALE GENOMIC DNA]</scope>
    <source>
        <strain evidence="2 3">EXF-5753</strain>
    </source>
</reference>
<accession>A0A4T0FD07</accession>
<organism evidence="2 3">
    <name type="scientific">Wallemia hederae</name>
    <dbReference type="NCBI Taxonomy" id="1540922"/>
    <lineage>
        <taxon>Eukaryota</taxon>
        <taxon>Fungi</taxon>
        <taxon>Dikarya</taxon>
        <taxon>Basidiomycota</taxon>
        <taxon>Wallemiomycotina</taxon>
        <taxon>Wallemiomycetes</taxon>
        <taxon>Wallemiales</taxon>
        <taxon>Wallemiaceae</taxon>
        <taxon>Wallemia</taxon>
    </lineage>
</organism>
<dbReference type="Proteomes" id="UP000310189">
    <property type="component" value="Unassembled WGS sequence"/>
</dbReference>
<dbReference type="EMBL" id="SPNW01000091">
    <property type="protein sequence ID" value="TIA86027.1"/>
    <property type="molecule type" value="Genomic_DNA"/>
</dbReference>
<evidence type="ECO:0000256" key="1">
    <source>
        <dbReference type="SAM" id="MobiDB-lite"/>
    </source>
</evidence>
<evidence type="ECO:0000313" key="3">
    <source>
        <dbReference type="Proteomes" id="UP000310189"/>
    </source>
</evidence>
<feature type="region of interest" description="Disordered" evidence="1">
    <location>
        <begin position="1"/>
        <end position="33"/>
    </location>
</feature>
<sequence>MSLKVKLNTESLKVGEQPDASRKRKSESVHEDDAATLVGDGGELLKGILLKINPSLLDLPVEADSPKKTSQTSLGGYLNDSQSSLYVVHRALSSEPLDSDKELAISAINSLVAQRKSRMPPSEGVALPPSTHPVDSQLEKLQYNKPRYALQQTLPGVDYFTQASDIDPAVASKLVLGTATILPIPVNPSVTVEDAPKLRDVSRPTPHTTVKSLTHGTFRNRDVSHLYYGANCSYAPSYDSTHATIPYTTSLDVATAAQMRGVEDPAMVQLRGEPVPLAHKDITPEELAGLGIDELPEAYNSINTSYIETQTKLKRNAFLLARLKSLEAQRLRSSTPHAPSQEEQEVARKITSAFTDMLVHESPAQYYTTDQLRRLHPKMQAPQYYGTLTPAHSDMLLDNISVRPHPHAINKKAK</sequence>